<dbReference type="InterPro" id="IPR008271">
    <property type="entry name" value="Ser/Thr_kinase_AS"/>
</dbReference>
<gene>
    <name evidence="2" type="ORF">PSON_ATCC_30995.1.T1460110</name>
</gene>
<evidence type="ECO:0000259" key="1">
    <source>
        <dbReference type="PROSITE" id="PS50011"/>
    </source>
</evidence>
<dbReference type="Pfam" id="PF00069">
    <property type="entry name" value="Pkinase"/>
    <property type="match status" value="1"/>
</dbReference>
<dbReference type="GO" id="GO:0004672">
    <property type="term" value="F:protein kinase activity"/>
    <property type="evidence" value="ECO:0007669"/>
    <property type="project" value="InterPro"/>
</dbReference>
<protein>
    <recommendedName>
        <fullName evidence="1">Protein kinase domain-containing protein</fullName>
    </recommendedName>
</protein>
<dbReference type="Proteomes" id="UP000692954">
    <property type="component" value="Unassembled WGS sequence"/>
</dbReference>
<dbReference type="PROSITE" id="PS00108">
    <property type="entry name" value="PROTEIN_KINASE_ST"/>
    <property type="match status" value="1"/>
</dbReference>
<sequence length="365" mass="43109">MGNGQCQQTNLKSEVNMIITEENVHSDESEHNLTSKITDRVYKVNFVRNELMQRLQSISQETLLYVTELILQLNKYTCTQLKTMMVGAHKTYQILIQAIIKMKPENNEITPVLSEEYNNFKLFYELQTQPAQQLYYRPVYNEEYEIVREIRVKRIKNYVIKEDQVKDLQKAQQRLEYWIQLSQKKHPNLLNLRAAVIQNNVCKYVTDYIDGITLDKFQNKNIQTREKIKMMQQMIDALRMLHSQQLVHGDIKPSNFMVTQQYQVILLDLDQLGAERQSADMTYLYSYRDDQCPTFQGDVWSLGLCIYSLFLGQRIEKNWTIEDYKGRDFPAFNIKSYGAVEQILDGCIIDNPKDIWYISTLSKQL</sequence>
<keyword evidence="3" id="KW-1185">Reference proteome</keyword>
<accession>A0A8S1R8K3</accession>
<dbReference type="PANTHER" id="PTHR24347">
    <property type="entry name" value="SERINE/THREONINE-PROTEIN KINASE"/>
    <property type="match status" value="1"/>
</dbReference>
<dbReference type="EMBL" id="CAJJDN010000146">
    <property type="protein sequence ID" value="CAD8123684.1"/>
    <property type="molecule type" value="Genomic_DNA"/>
</dbReference>
<dbReference type="SMART" id="SM00220">
    <property type="entry name" value="S_TKc"/>
    <property type="match status" value="1"/>
</dbReference>
<evidence type="ECO:0000313" key="2">
    <source>
        <dbReference type="EMBL" id="CAD8123684.1"/>
    </source>
</evidence>
<dbReference type="AlphaFoldDB" id="A0A8S1R8K3"/>
<proteinExistence type="predicted"/>
<dbReference type="GO" id="GO:0005524">
    <property type="term" value="F:ATP binding"/>
    <property type="evidence" value="ECO:0007669"/>
    <property type="project" value="InterPro"/>
</dbReference>
<dbReference type="PROSITE" id="PS50011">
    <property type="entry name" value="PROTEIN_KINASE_DOM"/>
    <property type="match status" value="1"/>
</dbReference>
<organism evidence="2 3">
    <name type="scientific">Paramecium sonneborni</name>
    <dbReference type="NCBI Taxonomy" id="65129"/>
    <lineage>
        <taxon>Eukaryota</taxon>
        <taxon>Sar</taxon>
        <taxon>Alveolata</taxon>
        <taxon>Ciliophora</taxon>
        <taxon>Intramacronucleata</taxon>
        <taxon>Oligohymenophorea</taxon>
        <taxon>Peniculida</taxon>
        <taxon>Parameciidae</taxon>
        <taxon>Paramecium</taxon>
    </lineage>
</organism>
<reference evidence="2" key="1">
    <citation type="submission" date="2021-01" db="EMBL/GenBank/DDBJ databases">
        <authorList>
            <consortium name="Genoscope - CEA"/>
            <person name="William W."/>
        </authorList>
    </citation>
    <scope>NUCLEOTIDE SEQUENCE</scope>
</reference>
<feature type="domain" description="Protein kinase" evidence="1">
    <location>
        <begin position="120"/>
        <end position="365"/>
    </location>
</feature>
<name>A0A8S1R8K3_9CILI</name>
<comment type="caution">
    <text evidence="2">The sequence shown here is derived from an EMBL/GenBank/DDBJ whole genome shotgun (WGS) entry which is preliminary data.</text>
</comment>
<dbReference type="InterPro" id="IPR000719">
    <property type="entry name" value="Prot_kinase_dom"/>
</dbReference>
<evidence type="ECO:0000313" key="3">
    <source>
        <dbReference type="Proteomes" id="UP000692954"/>
    </source>
</evidence>
<dbReference type="OrthoDB" id="1668230at2759"/>